<evidence type="ECO:0008006" key="4">
    <source>
        <dbReference type="Google" id="ProtNLM"/>
    </source>
</evidence>
<dbReference type="EMBL" id="JAWRVE010000128">
    <property type="protein sequence ID" value="KAL1855730.1"/>
    <property type="molecule type" value="Genomic_DNA"/>
</dbReference>
<keyword evidence="3" id="KW-1185">Reference proteome</keyword>
<feature type="compositionally biased region" description="Basic and acidic residues" evidence="1">
    <location>
        <begin position="83"/>
        <end position="106"/>
    </location>
</feature>
<proteinExistence type="predicted"/>
<organism evidence="2 3">
    <name type="scientific">Diaporthe australafricana</name>
    <dbReference type="NCBI Taxonomy" id="127596"/>
    <lineage>
        <taxon>Eukaryota</taxon>
        <taxon>Fungi</taxon>
        <taxon>Dikarya</taxon>
        <taxon>Ascomycota</taxon>
        <taxon>Pezizomycotina</taxon>
        <taxon>Sordariomycetes</taxon>
        <taxon>Sordariomycetidae</taxon>
        <taxon>Diaporthales</taxon>
        <taxon>Diaporthaceae</taxon>
        <taxon>Diaporthe</taxon>
    </lineage>
</organism>
<gene>
    <name evidence="2" type="ORF">Daus18300_011013</name>
</gene>
<sequence>MVRTRQGAVAPAKGSTSADSKELKQAPAKKRGASGSKNQQQGPTKKRKSSPGPPKDHSGPLETGEAEEQQSLPRLTTPDLEFDWDRSKLKDPRPTPGRESRSRYDEYDLPAELAARRPPSPVKPKGRLNAVQKDALYKEKARNDPAATFHNLYVCYDKGPNGSPIYDSAGFRLDYNKVVDWFKPVAYNKRRMVNGMSRAVARGQSLDEHMFKAFFEDIESPKEQLTKTSTVVVGLVKDSISKDLGIPCHKIDHAEIDMWEQKGFKKHKLEDWLTHSDEDQKRYFKMLSGGSLRA</sequence>
<accession>A0ABR3W8S3</accession>
<feature type="region of interest" description="Disordered" evidence="1">
    <location>
        <begin position="1"/>
        <end position="127"/>
    </location>
</feature>
<name>A0ABR3W8S3_9PEZI</name>
<evidence type="ECO:0000313" key="2">
    <source>
        <dbReference type="EMBL" id="KAL1855730.1"/>
    </source>
</evidence>
<protein>
    <recommendedName>
        <fullName evidence="4">NADAR domain-containing protein</fullName>
    </recommendedName>
</protein>
<reference evidence="2 3" key="1">
    <citation type="journal article" date="2024" name="IMA Fungus">
        <title>IMA Genome - F19 : A genome assembly and annotation guide to empower mycologists, including annotated draft genome sequences of Ceratocystis pirilliformis, Diaporthe australafricana, Fusarium ophioides, Paecilomyces lecythidis, and Sporothrix stenoceras.</title>
        <authorList>
            <person name="Aylward J."/>
            <person name="Wilson A.M."/>
            <person name="Visagie C.M."/>
            <person name="Spraker J."/>
            <person name="Barnes I."/>
            <person name="Buitendag C."/>
            <person name="Ceriani C."/>
            <person name="Del Mar Angel L."/>
            <person name="du Plessis D."/>
            <person name="Fuchs T."/>
            <person name="Gasser K."/>
            <person name="Kramer D."/>
            <person name="Li W."/>
            <person name="Munsamy K."/>
            <person name="Piso A."/>
            <person name="Price J.L."/>
            <person name="Sonnekus B."/>
            <person name="Thomas C."/>
            <person name="van der Nest A."/>
            <person name="van Dijk A."/>
            <person name="van Heerden A."/>
            <person name="van Vuuren N."/>
            <person name="Yilmaz N."/>
            <person name="Duong T.A."/>
            <person name="van der Merwe N.A."/>
            <person name="Wingfield M.J."/>
            <person name="Wingfield B.D."/>
        </authorList>
    </citation>
    <scope>NUCLEOTIDE SEQUENCE [LARGE SCALE GENOMIC DNA]</scope>
    <source>
        <strain evidence="2 3">CMW 18300</strain>
    </source>
</reference>
<evidence type="ECO:0000256" key="1">
    <source>
        <dbReference type="SAM" id="MobiDB-lite"/>
    </source>
</evidence>
<dbReference type="Proteomes" id="UP001583177">
    <property type="component" value="Unassembled WGS sequence"/>
</dbReference>
<comment type="caution">
    <text evidence="2">The sequence shown here is derived from an EMBL/GenBank/DDBJ whole genome shotgun (WGS) entry which is preliminary data.</text>
</comment>
<evidence type="ECO:0000313" key="3">
    <source>
        <dbReference type="Proteomes" id="UP001583177"/>
    </source>
</evidence>